<feature type="compositionally biased region" description="Basic and acidic residues" evidence="8">
    <location>
        <begin position="700"/>
        <end position="714"/>
    </location>
</feature>
<dbReference type="InterPro" id="IPR039421">
    <property type="entry name" value="Type_1_exporter"/>
</dbReference>
<sequence>MSSSGDAHTLPVLLARLAALAGQAVPVHRFAMQQETHDGIAIDSLPLLQRAAACWQARFPAGEIRPRAARALERDDLPALWLARDGAQLLLVRARLSNGDLVVDDAAGAREVLTATQAEQGTVLCLSTGHARMAPTQATAAAPSAGDCFARALRRHRRIFVEAVFATFVVSLIGLTSAMYTMQVYDRVVPTKGYSTLWVLTVGVLLAVGLELLMKQVRAQMVDRASKAIDEELSAVFFAKALDIRMDARPRTVGTFAAQIRQFESVRAFMASSTLFILADAPFALLFIGVIALIAGPVALVPLVVTGLALIVGLALRAPLERLAAAHIEESNRKNGLLIEAVDGIESVKAAGAEWKLLDRWRALTATLAESELRMRLHGTFAANLTQTLQQLSYVGLVAAGAYAITTGALTMGGLIACTIISGRALAPLAQIPNLIVQWKHARIALRALDAIMALPEERDEDRRLVVPEQCEGRLRLDNVVYGFGDERPALTVPALNIAPGERVAVLGPVGSGKSTLIKVLSGLYRPRSGSVFLDDVDVSHLAPAFVREHVGYLPQDVRLFNGSLRDNLCLGLPTQSDSRILEVANLTGLAQVIQRHPRGLELEISEGGRGLSGGQRQLVGLTRLLLMRPRVLLLDEPTAALDAQLELLVMHNLFRALPRETTIVLVTHKPALVMQVNRVILLEHGRILTDGPRDEVLARAREKASQLAERGRSDGAPPPPLSASA</sequence>
<keyword evidence="13" id="KW-1185">Reference proteome</keyword>
<dbReference type="Gene3D" id="1.20.1560.10">
    <property type="entry name" value="ABC transporter type 1, transmembrane domain"/>
    <property type="match status" value="1"/>
</dbReference>
<keyword evidence="7 9" id="KW-0472">Membrane</keyword>
<feature type="domain" description="ABC transporter" evidence="10">
    <location>
        <begin position="475"/>
        <end position="710"/>
    </location>
</feature>
<evidence type="ECO:0000256" key="2">
    <source>
        <dbReference type="ARBA" id="ARBA00022475"/>
    </source>
</evidence>
<dbReference type="PANTHER" id="PTHR43394:SF1">
    <property type="entry name" value="ATP-BINDING CASSETTE SUB-FAMILY B MEMBER 10, MITOCHONDRIAL"/>
    <property type="match status" value="1"/>
</dbReference>
<evidence type="ECO:0000259" key="11">
    <source>
        <dbReference type="PROSITE" id="PS50929"/>
    </source>
</evidence>
<gene>
    <name evidence="12" type="ORF">ACFQ4M_11035</name>
</gene>
<evidence type="ECO:0000256" key="6">
    <source>
        <dbReference type="ARBA" id="ARBA00022989"/>
    </source>
</evidence>
<feature type="compositionally biased region" description="Pro residues" evidence="8">
    <location>
        <begin position="717"/>
        <end position="726"/>
    </location>
</feature>
<evidence type="ECO:0000256" key="5">
    <source>
        <dbReference type="ARBA" id="ARBA00022840"/>
    </source>
</evidence>
<protein>
    <submittedName>
        <fullName evidence="12">Type I secretion system permease/ATPase</fullName>
    </submittedName>
</protein>
<organism evidence="12 13">
    <name type="scientific">Thauera mechernichensis</name>
    <dbReference type="NCBI Taxonomy" id="82788"/>
    <lineage>
        <taxon>Bacteria</taxon>
        <taxon>Pseudomonadati</taxon>
        <taxon>Pseudomonadota</taxon>
        <taxon>Betaproteobacteria</taxon>
        <taxon>Rhodocyclales</taxon>
        <taxon>Zoogloeaceae</taxon>
        <taxon>Thauera</taxon>
    </lineage>
</organism>
<dbReference type="PROSITE" id="PS50929">
    <property type="entry name" value="ABC_TM1F"/>
    <property type="match status" value="1"/>
</dbReference>
<evidence type="ECO:0000256" key="8">
    <source>
        <dbReference type="SAM" id="MobiDB-lite"/>
    </source>
</evidence>
<dbReference type="Pfam" id="PF00005">
    <property type="entry name" value="ABC_tran"/>
    <property type="match status" value="1"/>
</dbReference>
<dbReference type="SMART" id="SM00382">
    <property type="entry name" value="AAA"/>
    <property type="match status" value="1"/>
</dbReference>
<evidence type="ECO:0000313" key="13">
    <source>
        <dbReference type="Proteomes" id="UP001597158"/>
    </source>
</evidence>
<reference evidence="13" key="1">
    <citation type="journal article" date="2019" name="Int. J. Syst. Evol. Microbiol.">
        <title>The Global Catalogue of Microorganisms (GCM) 10K type strain sequencing project: providing services to taxonomists for standard genome sequencing and annotation.</title>
        <authorList>
            <consortium name="The Broad Institute Genomics Platform"/>
            <consortium name="The Broad Institute Genome Sequencing Center for Infectious Disease"/>
            <person name="Wu L."/>
            <person name="Ma J."/>
        </authorList>
    </citation>
    <scope>NUCLEOTIDE SEQUENCE [LARGE SCALE GENOMIC DNA]</scope>
    <source>
        <strain evidence="13">CCUG 48884</strain>
    </source>
</reference>
<dbReference type="InterPro" id="IPR017750">
    <property type="entry name" value="ATPase_T1SS"/>
</dbReference>
<dbReference type="RefSeq" id="WP_002936995.1">
    <property type="nucleotide sequence ID" value="NZ_JARQZE010000002.1"/>
</dbReference>
<dbReference type="InterPro" id="IPR011527">
    <property type="entry name" value="ABC1_TM_dom"/>
</dbReference>
<feature type="transmembrane region" description="Helical" evidence="9">
    <location>
        <begin position="194"/>
        <end position="214"/>
    </location>
</feature>
<name>A0ABW3WFV6_9RHOO</name>
<dbReference type="SUPFAM" id="SSF52540">
    <property type="entry name" value="P-loop containing nucleoside triphosphate hydrolases"/>
    <property type="match status" value="1"/>
</dbReference>
<dbReference type="InterPro" id="IPR027417">
    <property type="entry name" value="P-loop_NTPase"/>
</dbReference>
<evidence type="ECO:0000256" key="9">
    <source>
        <dbReference type="SAM" id="Phobius"/>
    </source>
</evidence>
<keyword evidence="2" id="KW-1003">Cell membrane</keyword>
<dbReference type="Proteomes" id="UP001597158">
    <property type="component" value="Unassembled WGS sequence"/>
</dbReference>
<dbReference type="InterPro" id="IPR003439">
    <property type="entry name" value="ABC_transporter-like_ATP-bd"/>
</dbReference>
<dbReference type="EMBL" id="JBHTMC010000024">
    <property type="protein sequence ID" value="MFD1264118.1"/>
    <property type="molecule type" value="Genomic_DNA"/>
</dbReference>
<evidence type="ECO:0000313" key="12">
    <source>
        <dbReference type="EMBL" id="MFD1264118.1"/>
    </source>
</evidence>
<comment type="subcellular location">
    <subcellularLocation>
        <location evidence="1">Cell membrane</location>
        <topology evidence="1">Multi-pass membrane protein</topology>
    </subcellularLocation>
</comment>
<comment type="caution">
    <text evidence="12">The sequence shown here is derived from an EMBL/GenBank/DDBJ whole genome shotgun (WGS) entry which is preliminary data.</text>
</comment>
<dbReference type="Pfam" id="PF00664">
    <property type="entry name" value="ABC_membrane"/>
    <property type="match status" value="1"/>
</dbReference>
<evidence type="ECO:0000259" key="10">
    <source>
        <dbReference type="PROSITE" id="PS50893"/>
    </source>
</evidence>
<dbReference type="PANTHER" id="PTHR43394">
    <property type="entry name" value="ATP-DEPENDENT PERMEASE MDL1, MITOCHONDRIAL"/>
    <property type="match status" value="1"/>
</dbReference>
<evidence type="ECO:0000256" key="4">
    <source>
        <dbReference type="ARBA" id="ARBA00022741"/>
    </source>
</evidence>
<feature type="transmembrane region" description="Helical" evidence="9">
    <location>
        <begin position="394"/>
        <end position="417"/>
    </location>
</feature>
<evidence type="ECO:0000256" key="1">
    <source>
        <dbReference type="ARBA" id="ARBA00004651"/>
    </source>
</evidence>
<proteinExistence type="predicted"/>
<dbReference type="SUPFAM" id="SSF90123">
    <property type="entry name" value="ABC transporter transmembrane region"/>
    <property type="match status" value="1"/>
</dbReference>
<dbReference type="PROSITE" id="PS50893">
    <property type="entry name" value="ABC_TRANSPORTER_2"/>
    <property type="match status" value="1"/>
</dbReference>
<keyword evidence="4" id="KW-0547">Nucleotide-binding</keyword>
<dbReference type="InterPro" id="IPR036640">
    <property type="entry name" value="ABC1_TM_sf"/>
</dbReference>
<dbReference type="Gene3D" id="3.40.50.300">
    <property type="entry name" value="P-loop containing nucleotide triphosphate hydrolases"/>
    <property type="match status" value="1"/>
</dbReference>
<dbReference type="CDD" id="cd18587">
    <property type="entry name" value="ABC_6TM_LapB_like"/>
    <property type="match status" value="1"/>
</dbReference>
<evidence type="ECO:0000256" key="7">
    <source>
        <dbReference type="ARBA" id="ARBA00023136"/>
    </source>
</evidence>
<feature type="transmembrane region" description="Helical" evidence="9">
    <location>
        <begin position="268"/>
        <end position="294"/>
    </location>
</feature>
<accession>A0ABW3WFV6</accession>
<feature type="transmembrane region" description="Helical" evidence="9">
    <location>
        <begin position="300"/>
        <end position="320"/>
    </location>
</feature>
<feature type="domain" description="ABC transmembrane type-1" evidence="11">
    <location>
        <begin position="163"/>
        <end position="441"/>
    </location>
</feature>
<evidence type="ECO:0000256" key="3">
    <source>
        <dbReference type="ARBA" id="ARBA00022692"/>
    </source>
</evidence>
<dbReference type="InterPro" id="IPR003593">
    <property type="entry name" value="AAA+_ATPase"/>
</dbReference>
<keyword evidence="6 9" id="KW-1133">Transmembrane helix</keyword>
<keyword evidence="5" id="KW-0067">ATP-binding</keyword>
<feature type="transmembrane region" description="Helical" evidence="9">
    <location>
        <begin position="159"/>
        <end position="182"/>
    </location>
</feature>
<dbReference type="NCBIfam" id="TIGR03375">
    <property type="entry name" value="type_I_sec_LssB"/>
    <property type="match status" value="1"/>
</dbReference>
<keyword evidence="3 9" id="KW-0812">Transmembrane</keyword>
<feature type="region of interest" description="Disordered" evidence="8">
    <location>
        <begin position="700"/>
        <end position="726"/>
    </location>
</feature>